<evidence type="ECO:0000313" key="2">
    <source>
        <dbReference type="EMBL" id="QYT04594.1"/>
    </source>
</evidence>
<accession>A0A8G0LNJ2</accession>
<organism evidence="2 3">
    <name type="scientific">Trichoderma simmonsii</name>
    <dbReference type="NCBI Taxonomy" id="1491479"/>
    <lineage>
        <taxon>Eukaryota</taxon>
        <taxon>Fungi</taxon>
        <taxon>Dikarya</taxon>
        <taxon>Ascomycota</taxon>
        <taxon>Pezizomycotina</taxon>
        <taxon>Sordariomycetes</taxon>
        <taxon>Hypocreomycetidae</taxon>
        <taxon>Hypocreales</taxon>
        <taxon>Hypocreaceae</taxon>
        <taxon>Trichoderma</taxon>
    </lineage>
</organism>
<keyword evidence="3" id="KW-1185">Reference proteome</keyword>
<feature type="compositionally biased region" description="Polar residues" evidence="1">
    <location>
        <begin position="36"/>
        <end position="45"/>
    </location>
</feature>
<name>A0A8G0LNJ2_9HYPO</name>
<reference evidence="2 3" key="1">
    <citation type="journal article" date="2021" name="BMC Genomics">
        <title>Telomere-to-telomere genome assembly of asparaginase-producing Trichoderma simmonsii.</title>
        <authorList>
            <person name="Chung D."/>
            <person name="Kwon Y.M."/>
            <person name="Yang Y."/>
        </authorList>
    </citation>
    <scope>NUCLEOTIDE SEQUENCE [LARGE SCALE GENOMIC DNA]</scope>
    <source>
        <strain evidence="2 3">GH-Sj1</strain>
    </source>
</reference>
<dbReference type="AlphaFoldDB" id="A0A8G0LNJ2"/>
<sequence>MHVSNQQQIGIKPRKSLSSFGAISYPYCPPTSHVLPQNSSCTKQMDASDMEQPNRPHRPASLELLAPEILLQIVTQLPGLDTLWNLMRASPQTWRLFDQYALLITEGILSGPNSVLSSRMIELVRGVVLLRSGVLPFRDMQDVQDGFMLRQLTWKVHPELQVSISPELLATSSVPVTTLRSVVATAYHLSSLAQACLESCLARIRDPSFRPMHAFDPTPRYLGSYMHNGQADDDAKPEDRIFVGTPVQVVDAGEPSWIEEMRALRAMWVIQFVGELQRLVGGRSGTTDWPEEDVKMLSNMDAVDLANNCTPPYPAEEINTARLYLKTLGDTAEDVYYRLPRAPSATISARRTMTSPKPNEKALTVYGFRRDNEIHALTKGSPVPEDGEPMLSSPWQWGQIESGMGSPSPGLRFFRIYLTAGKQIMVSPLNGVRFDSFRPMGLAFWDRWRMYLLGLMGSGAEGWTLNGKRYAPFFYYLAWESIMPLEEVASVKAAMREKRRLAAQNTQ</sequence>
<evidence type="ECO:0000313" key="3">
    <source>
        <dbReference type="Proteomes" id="UP000826661"/>
    </source>
</evidence>
<gene>
    <name evidence="2" type="ORF">H0G86_011496</name>
</gene>
<dbReference type="Proteomes" id="UP000826661">
    <property type="component" value="Chromosome VI"/>
</dbReference>
<dbReference type="EMBL" id="CP075869">
    <property type="protein sequence ID" value="QYT04594.1"/>
    <property type="molecule type" value="Genomic_DNA"/>
</dbReference>
<feature type="region of interest" description="Disordered" evidence="1">
    <location>
        <begin position="36"/>
        <end position="58"/>
    </location>
</feature>
<evidence type="ECO:0008006" key="4">
    <source>
        <dbReference type="Google" id="ProtNLM"/>
    </source>
</evidence>
<evidence type="ECO:0000256" key="1">
    <source>
        <dbReference type="SAM" id="MobiDB-lite"/>
    </source>
</evidence>
<proteinExistence type="predicted"/>
<protein>
    <recommendedName>
        <fullName evidence="4">F-box domain-containing protein</fullName>
    </recommendedName>
</protein>